<reference evidence="3 4" key="1">
    <citation type="journal article" date="2020" name="Nature">
        <title>Six reference-quality genomes reveal evolution of bat adaptations.</title>
        <authorList>
            <person name="Jebb D."/>
            <person name="Huang Z."/>
            <person name="Pippel M."/>
            <person name="Hughes G.M."/>
            <person name="Lavrichenko K."/>
            <person name="Devanna P."/>
            <person name="Winkler S."/>
            <person name="Jermiin L.S."/>
            <person name="Skirmuntt E.C."/>
            <person name="Katzourakis A."/>
            <person name="Burkitt-Gray L."/>
            <person name="Ray D.A."/>
            <person name="Sullivan K.A.M."/>
            <person name="Roscito J.G."/>
            <person name="Kirilenko B.M."/>
            <person name="Davalos L.M."/>
            <person name="Corthals A.P."/>
            <person name="Power M.L."/>
            <person name="Jones G."/>
            <person name="Ransome R.D."/>
            <person name="Dechmann D.K.N."/>
            <person name="Locatelli A.G."/>
            <person name="Puechmaille S.J."/>
            <person name="Fedrigo O."/>
            <person name="Jarvis E.D."/>
            <person name="Hiller M."/>
            <person name="Vernes S.C."/>
            <person name="Myers E.W."/>
            <person name="Teeling E.C."/>
        </authorList>
    </citation>
    <scope>NUCLEOTIDE SEQUENCE [LARGE SCALE GENOMIC DNA]</scope>
    <source>
        <strain evidence="3">MPipKuh1</strain>
        <tissue evidence="3">Flight muscle</tissue>
    </source>
</reference>
<feature type="transmembrane region" description="Helical" evidence="2">
    <location>
        <begin position="77"/>
        <end position="96"/>
    </location>
</feature>
<name>A0A7J7XBD2_PIPKU</name>
<evidence type="ECO:0000256" key="2">
    <source>
        <dbReference type="SAM" id="Phobius"/>
    </source>
</evidence>
<keyword evidence="2" id="KW-1133">Transmembrane helix</keyword>
<dbReference type="EMBL" id="JACAGB010000008">
    <property type="protein sequence ID" value="KAF6346818.1"/>
    <property type="molecule type" value="Genomic_DNA"/>
</dbReference>
<organism evidence="3 4">
    <name type="scientific">Pipistrellus kuhlii</name>
    <name type="common">Kuhl's pipistrelle</name>
    <dbReference type="NCBI Taxonomy" id="59472"/>
    <lineage>
        <taxon>Eukaryota</taxon>
        <taxon>Metazoa</taxon>
        <taxon>Chordata</taxon>
        <taxon>Craniata</taxon>
        <taxon>Vertebrata</taxon>
        <taxon>Euteleostomi</taxon>
        <taxon>Mammalia</taxon>
        <taxon>Eutheria</taxon>
        <taxon>Laurasiatheria</taxon>
        <taxon>Chiroptera</taxon>
        <taxon>Yangochiroptera</taxon>
        <taxon>Vespertilionidae</taxon>
        <taxon>Pipistrellus</taxon>
    </lineage>
</organism>
<dbReference type="Proteomes" id="UP000558488">
    <property type="component" value="Unassembled WGS sequence"/>
</dbReference>
<evidence type="ECO:0000256" key="1">
    <source>
        <dbReference type="SAM" id="MobiDB-lite"/>
    </source>
</evidence>
<keyword evidence="2" id="KW-0472">Membrane</keyword>
<gene>
    <name evidence="3" type="ORF">mPipKuh1_010601</name>
</gene>
<comment type="caution">
    <text evidence="3">The sequence shown here is derived from an EMBL/GenBank/DDBJ whole genome shotgun (WGS) entry which is preliminary data.</text>
</comment>
<accession>A0A7J7XBD2</accession>
<keyword evidence="4" id="KW-1185">Reference proteome</keyword>
<keyword evidence="2" id="KW-0812">Transmembrane</keyword>
<proteinExistence type="predicted"/>
<feature type="region of interest" description="Disordered" evidence="1">
    <location>
        <begin position="28"/>
        <end position="52"/>
    </location>
</feature>
<dbReference type="AlphaFoldDB" id="A0A7J7XBD2"/>
<protein>
    <submittedName>
        <fullName evidence="3">Uncharacterized protein</fullName>
    </submittedName>
</protein>
<evidence type="ECO:0000313" key="4">
    <source>
        <dbReference type="Proteomes" id="UP000558488"/>
    </source>
</evidence>
<evidence type="ECO:0000313" key="3">
    <source>
        <dbReference type="EMBL" id="KAF6346818.1"/>
    </source>
</evidence>
<sequence>MQDGEGSQHCLHKIQSLTISKTALAQHQQNSVQSSHAREHTHPTFPSSHARNFSATEGCHRLVTMATQSTLNQTKKITHSLCITFFFSSPFCVVFLNDFPITWRKRSRNGLLRADRKNSNWELFPF</sequence>